<evidence type="ECO:0000256" key="10">
    <source>
        <dbReference type="ARBA" id="ARBA00022989"/>
    </source>
</evidence>
<comment type="function">
    <text evidence="14">Mechanosensitive channel that opens in response to stretch forces in the membrane lipid bilayer. Controls plastid size, shape, and perhaps division during normal plant development by altering ion flux in response to changes in membrane tension. Acts as a component of the chloroplast division machinery.</text>
</comment>
<dbReference type="STRING" id="4432.A0A1U8A0G8"/>
<dbReference type="GO" id="GO:0009941">
    <property type="term" value="C:chloroplast envelope"/>
    <property type="evidence" value="ECO:0007669"/>
    <property type="project" value="UniProtKB-SubCell"/>
</dbReference>
<dbReference type="RefSeq" id="XP_010254535.1">
    <property type="nucleotide sequence ID" value="XM_010256233.2"/>
</dbReference>
<feature type="transmembrane region" description="Helical" evidence="16">
    <location>
        <begin position="233"/>
        <end position="257"/>
    </location>
</feature>
<dbReference type="PANTHER" id="PTHR43634">
    <property type="entry name" value="OW CONDUCTANCE MECHANOSENSITIVE CHANNEL"/>
    <property type="match status" value="1"/>
</dbReference>
<proteinExistence type="inferred from homology"/>
<keyword evidence="8 16" id="KW-0812">Transmembrane</keyword>
<feature type="domain" description="Mechanosensitive channel protein 2/3 transmembrane" evidence="19">
    <location>
        <begin position="151"/>
        <end position="280"/>
    </location>
</feature>
<feature type="region of interest" description="Disordered" evidence="15">
    <location>
        <begin position="497"/>
        <end position="557"/>
    </location>
</feature>
<dbReference type="InterPro" id="IPR045042">
    <property type="entry name" value="YnaI-like"/>
</dbReference>
<keyword evidence="11" id="KW-0406">Ion transport</keyword>
<evidence type="ECO:0000256" key="16">
    <source>
        <dbReference type="SAM" id="Phobius"/>
    </source>
</evidence>
<protein>
    <submittedName>
        <fullName evidence="21 22">Mechanosensitive ion channel protein 2, chloroplastic-like</fullName>
    </submittedName>
</protein>
<dbReference type="SUPFAM" id="SSF50182">
    <property type="entry name" value="Sm-like ribonucleoproteins"/>
    <property type="match status" value="1"/>
</dbReference>
<evidence type="ECO:0000256" key="4">
    <source>
        <dbReference type="ARBA" id="ARBA00022448"/>
    </source>
</evidence>
<dbReference type="Pfam" id="PF25237">
    <property type="entry name" value="MSL2_3"/>
    <property type="match status" value="1"/>
</dbReference>
<evidence type="ECO:0000256" key="2">
    <source>
        <dbReference type="ARBA" id="ARBA00004141"/>
    </source>
</evidence>
<evidence type="ECO:0000256" key="13">
    <source>
        <dbReference type="ARBA" id="ARBA00023303"/>
    </source>
</evidence>
<evidence type="ECO:0000313" key="20">
    <source>
        <dbReference type="Proteomes" id="UP000189703"/>
    </source>
</evidence>
<feature type="compositionally biased region" description="Low complexity" evidence="15">
    <location>
        <begin position="592"/>
        <end position="604"/>
    </location>
</feature>
<evidence type="ECO:0000256" key="5">
    <source>
        <dbReference type="ARBA" id="ARBA00022528"/>
    </source>
</evidence>
<dbReference type="RefSeq" id="XP_010254532.1">
    <property type="nucleotide sequence ID" value="XM_010256230.2"/>
</dbReference>
<feature type="transmembrane region" description="Helical" evidence="16">
    <location>
        <begin position="192"/>
        <end position="213"/>
    </location>
</feature>
<dbReference type="InterPro" id="IPR056876">
    <property type="entry name" value="Msl2-3_C"/>
</dbReference>
<dbReference type="OrthoDB" id="1676006at2759"/>
<evidence type="ECO:0000256" key="15">
    <source>
        <dbReference type="SAM" id="MobiDB-lite"/>
    </source>
</evidence>
<comment type="similarity">
    <text evidence="3">Belongs to the MscS (TC 1.A.23) family.</text>
</comment>
<comment type="subcellular location">
    <subcellularLocation>
        <location evidence="2">Membrane</location>
        <topology evidence="2">Multi-pass membrane protein</topology>
    </subcellularLocation>
    <subcellularLocation>
        <location evidence="1">Plastid</location>
        <location evidence="1">Chloroplast envelope</location>
    </subcellularLocation>
</comment>
<feature type="transmembrane region" description="Helical" evidence="16">
    <location>
        <begin position="109"/>
        <end position="128"/>
    </location>
</feature>
<evidence type="ECO:0000259" key="18">
    <source>
        <dbReference type="Pfam" id="PF24956"/>
    </source>
</evidence>
<dbReference type="PANTHER" id="PTHR43634:SF2">
    <property type="entry name" value="LOW CONDUCTANCE MECHANOSENSITIVE CHANNEL YNAI"/>
    <property type="match status" value="1"/>
</dbReference>
<evidence type="ECO:0000256" key="6">
    <source>
        <dbReference type="ARBA" id="ARBA00022553"/>
    </source>
</evidence>
<evidence type="ECO:0000313" key="22">
    <source>
        <dbReference type="RefSeq" id="XP_010254534.1"/>
    </source>
</evidence>
<reference evidence="21 22" key="1">
    <citation type="submission" date="2025-04" db="UniProtKB">
        <authorList>
            <consortium name="RefSeq"/>
        </authorList>
    </citation>
    <scope>IDENTIFICATION</scope>
</reference>
<name>A0A1U8A0G8_NELNU</name>
<keyword evidence="10 16" id="KW-1133">Transmembrane helix</keyword>
<dbReference type="GO" id="GO:0071470">
    <property type="term" value="P:cellular response to osmotic stress"/>
    <property type="evidence" value="ECO:0000318"/>
    <property type="project" value="GO_Central"/>
</dbReference>
<keyword evidence="13" id="KW-0407">Ion channel</keyword>
<keyword evidence="9" id="KW-0809">Transit peptide</keyword>
<dbReference type="InterPro" id="IPR010920">
    <property type="entry name" value="LSM_dom_sf"/>
</dbReference>
<gene>
    <name evidence="21 22 23" type="primary">LOC104595491</name>
</gene>
<evidence type="ECO:0000256" key="12">
    <source>
        <dbReference type="ARBA" id="ARBA00023136"/>
    </source>
</evidence>
<dbReference type="InterPro" id="IPR057483">
    <property type="entry name" value="MSL2/3_TM_dom"/>
</dbReference>
<keyword evidence="7" id="KW-0934">Plastid</keyword>
<dbReference type="OMA" id="WGIRPLM"/>
<evidence type="ECO:0000259" key="19">
    <source>
        <dbReference type="Pfam" id="PF25237"/>
    </source>
</evidence>
<dbReference type="FunFam" id="1.10.287.1260:FF:000008">
    <property type="entry name" value="Mechanosensitive ion channel protein 3, chloroplastic"/>
    <property type="match status" value="1"/>
</dbReference>
<dbReference type="KEGG" id="nnu:104595491"/>
<accession>A0A1U8A0G8</accession>
<dbReference type="InterPro" id="IPR023408">
    <property type="entry name" value="MscS_beta-dom_sf"/>
</dbReference>
<evidence type="ECO:0000256" key="7">
    <source>
        <dbReference type="ARBA" id="ARBA00022640"/>
    </source>
</evidence>
<feature type="domain" description="Mechanosensitive ion channel protein 2/3 C-terminal" evidence="18">
    <location>
        <begin position="357"/>
        <end position="443"/>
    </location>
</feature>
<dbReference type="eggNOG" id="ENOG502QTPM">
    <property type="taxonomic scope" value="Eukaryota"/>
</dbReference>
<evidence type="ECO:0000256" key="9">
    <source>
        <dbReference type="ARBA" id="ARBA00022946"/>
    </source>
</evidence>
<dbReference type="GeneID" id="104595491"/>
<evidence type="ECO:0000256" key="3">
    <source>
        <dbReference type="ARBA" id="ARBA00008017"/>
    </source>
</evidence>
<dbReference type="Proteomes" id="UP000189703">
    <property type="component" value="Unplaced"/>
</dbReference>
<keyword evidence="6" id="KW-0597">Phosphoprotein</keyword>
<feature type="region of interest" description="Disordered" evidence="15">
    <location>
        <begin position="577"/>
        <end position="733"/>
    </location>
</feature>
<evidence type="ECO:0000313" key="21">
    <source>
        <dbReference type="RefSeq" id="XP_010254532.1"/>
    </source>
</evidence>
<keyword evidence="12 16" id="KW-0472">Membrane</keyword>
<keyword evidence="20" id="KW-1185">Reference proteome</keyword>
<dbReference type="Gene3D" id="1.10.287.1260">
    <property type="match status" value="1"/>
</dbReference>
<dbReference type="InterPro" id="IPR006685">
    <property type="entry name" value="MscS_channel_2nd"/>
</dbReference>
<dbReference type="RefSeq" id="XP_010254534.1">
    <property type="nucleotide sequence ID" value="XM_010256232.2"/>
</dbReference>
<dbReference type="Pfam" id="PF00924">
    <property type="entry name" value="MS_channel_2nd"/>
    <property type="match status" value="1"/>
</dbReference>
<dbReference type="GO" id="GO:0016020">
    <property type="term" value="C:membrane"/>
    <property type="evidence" value="ECO:0007669"/>
    <property type="project" value="UniProtKB-SubCell"/>
</dbReference>
<feature type="domain" description="Mechanosensitive ion channel MscS" evidence="17">
    <location>
        <begin position="282"/>
        <end position="352"/>
    </location>
</feature>
<evidence type="ECO:0000256" key="14">
    <source>
        <dbReference type="ARBA" id="ARBA00058298"/>
    </source>
</evidence>
<organism evidence="20 21">
    <name type="scientific">Nelumbo nucifera</name>
    <name type="common">Sacred lotus</name>
    <dbReference type="NCBI Taxonomy" id="4432"/>
    <lineage>
        <taxon>Eukaryota</taxon>
        <taxon>Viridiplantae</taxon>
        <taxon>Streptophyta</taxon>
        <taxon>Embryophyta</taxon>
        <taxon>Tracheophyta</taxon>
        <taxon>Spermatophyta</taxon>
        <taxon>Magnoliopsida</taxon>
        <taxon>Proteales</taxon>
        <taxon>Nelumbonaceae</taxon>
        <taxon>Nelumbo</taxon>
    </lineage>
</organism>
<evidence type="ECO:0000256" key="8">
    <source>
        <dbReference type="ARBA" id="ARBA00022692"/>
    </source>
</evidence>
<dbReference type="AlphaFoldDB" id="A0A1U8A0G8"/>
<keyword evidence="5" id="KW-0150">Chloroplast</keyword>
<dbReference type="GO" id="GO:0010020">
    <property type="term" value="P:chloroplast fission"/>
    <property type="evidence" value="ECO:0007669"/>
    <property type="project" value="UniProtKB-ARBA"/>
</dbReference>
<sequence length="733" mass="80143">MAIAGSLQLSHELGLCKNHVHGNRLKMMMGRGRLHLLSVALSSHALRQDAWTQRVSSSINRPIHSLNSRYNVFMCQSVLLPGQGNGIPILKTATMALTRSLSALNGSPVVVKLAPAVGIIIFTIWGLGPLMRMTRNFLLHRSDSSWRKSNTHYVMTSYLQPMLLWVGATLICRALDPVVLPSEASQAVKQRLLHFVRSLSTVLAFAYCLSSVIQQTQKFFMEKVDPSDTRNMGFSFAGKAVYSAVWVAAVSLFMELLGFSTQKWLTAGGLGTVLLTLAGREIFTNFLSSVMIHATRPFVVNEWIQTKIEGYEVSGTVEHVGWWSPTIIRGEDREAVHIPNHKFTVNVVRNLSQKSHWRIKTHLAISHLDVNKINNIVADMRKVLAKNPQVEQQRLHRRVFLDNVDPENQALLILISCFVKTSHFEEYLCVKEAILLDLLRVISHHRARLATPIRTVQKIYSDKDMENVPFADTIFTRTGSAANRPFLLIEPPYRINNDDKMKAQGRPVRTNEEQDAKVAGTQTSDSKVDAKVGTGPSSDSKTDVKVGTTPMSDSKAETMVAATSIPDSKVDGKVAIVSSSDSKADPKVAAMSVSSESKMQSSASDGSPQTNPDKQAKKASPGGARQKSSKVANMPMATTSHSQQDGERPPVTPPQISRPALEDNIVLGVALEGSKRTLPIEEGMDSSPTSAEAKELAACRNGNGSSSTGSDKEEGQIRAAPGATAGDQRDQGR</sequence>
<evidence type="ECO:0000259" key="17">
    <source>
        <dbReference type="Pfam" id="PF00924"/>
    </source>
</evidence>
<keyword evidence="4" id="KW-0813">Transport</keyword>
<dbReference type="GO" id="GO:0009526">
    <property type="term" value="C:plastid envelope"/>
    <property type="evidence" value="ECO:0000318"/>
    <property type="project" value="GO_Central"/>
</dbReference>
<evidence type="ECO:0000256" key="11">
    <source>
        <dbReference type="ARBA" id="ARBA00023065"/>
    </source>
</evidence>
<evidence type="ECO:0000256" key="1">
    <source>
        <dbReference type="ARBA" id="ARBA00004119"/>
    </source>
</evidence>
<dbReference type="GO" id="GO:0005216">
    <property type="term" value="F:monoatomic ion channel activity"/>
    <property type="evidence" value="ECO:0000318"/>
    <property type="project" value="GO_Central"/>
</dbReference>
<evidence type="ECO:0000313" key="23">
    <source>
        <dbReference type="RefSeq" id="XP_010254535.1"/>
    </source>
</evidence>
<dbReference type="Gene3D" id="2.30.30.60">
    <property type="match status" value="1"/>
</dbReference>
<dbReference type="Pfam" id="PF24956">
    <property type="entry name" value="Msl2-3_C"/>
    <property type="match status" value="1"/>
</dbReference>